<keyword evidence="6 8" id="KW-1133">Transmembrane helix</keyword>
<dbReference type="EMBL" id="CAJNOR010001055">
    <property type="protein sequence ID" value="CAF1065742.1"/>
    <property type="molecule type" value="Genomic_DNA"/>
</dbReference>
<evidence type="ECO:0000313" key="10">
    <source>
        <dbReference type="Proteomes" id="UP000663828"/>
    </source>
</evidence>
<evidence type="ECO:0000256" key="1">
    <source>
        <dbReference type="ARBA" id="ARBA00004141"/>
    </source>
</evidence>
<gene>
    <name evidence="9" type="ORF">XAT740_LOCUS16534</name>
</gene>
<evidence type="ECO:0000256" key="2">
    <source>
        <dbReference type="ARBA" id="ARBA00009916"/>
    </source>
</evidence>
<dbReference type="PANTHER" id="PTHR11101:SF80">
    <property type="entry name" value="PHOSPHATE TRANSPORTER"/>
    <property type="match status" value="1"/>
</dbReference>
<dbReference type="InterPro" id="IPR001204">
    <property type="entry name" value="Phos_transporter"/>
</dbReference>
<evidence type="ECO:0000256" key="8">
    <source>
        <dbReference type="RuleBase" id="RU363058"/>
    </source>
</evidence>
<evidence type="ECO:0000256" key="6">
    <source>
        <dbReference type="ARBA" id="ARBA00022989"/>
    </source>
</evidence>
<comment type="function">
    <text evidence="8">Sodium-phosphate symporter.</text>
</comment>
<evidence type="ECO:0000313" key="9">
    <source>
        <dbReference type="EMBL" id="CAF1065742.1"/>
    </source>
</evidence>
<organism evidence="9 10">
    <name type="scientific">Adineta ricciae</name>
    <name type="common">Rotifer</name>
    <dbReference type="NCBI Taxonomy" id="249248"/>
    <lineage>
        <taxon>Eukaryota</taxon>
        <taxon>Metazoa</taxon>
        <taxon>Spiralia</taxon>
        <taxon>Gnathifera</taxon>
        <taxon>Rotifera</taxon>
        <taxon>Eurotatoria</taxon>
        <taxon>Bdelloidea</taxon>
        <taxon>Adinetida</taxon>
        <taxon>Adinetidae</taxon>
        <taxon>Adineta</taxon>
    </lineage>
</organism>
<proteinExistence type="inferred from homology"/>
<feature type="transmembrane region" description="Helical" evidence="8">
    <location>
        <begin position="557"/>
        <end position="577"/>
    </location>
</feature>
<keyword evidence="7 8" id="KW-0472">Membrane</keyword>
<reference evidence="9" key="1">
    <citation type="submission" date="2021-02" db="EMBL/GenBank/DDBJ databases">
        <authorList>
            <person name="Nowell W R."/>
        </authorList>
    </citation>
    <scope>NUCLEOTIDE SEQUENCE</scope>
</reference>
<keyword evidence="4 8" id="KW-0592">Phosphate transport</keyword>
<dbReference type="Proteomes" id="UP000663828">
    <property type="component" value="Unassembled WGS sequence"/>
</dbReference>
<keyword evidence="10" id="KW-1185">Reference proteome</keyword>
<evidence type="ECO:0000256" key="4">
    <source>
        <dbReference type="ARBA" id="ARBA00022592"/>
    </source>
</evidence>
<dbReference type="PANTHER" id="PTHR11101">
    <property type="entry name" value="PHOSPHATE TRANSPORTER"/>
    <property type="match status" value="1"/>
</dbReference>
<comment type="similarity">
    <text evidence="2 8">Belongs to the inorganic phosphate transporter (PiT) (TC 2.A.20) family.</text>
</comment>
<keyword evidence="5 8" id="KW-0812">Transmembrane</keyword>
<keyword evidence="3 8" id="KW-0813">Transport</keyword>
<evidence type="ECO:0000256" key="3">
    <source>
        <dbReference type="ARBA" id="ARBA00022448"/>
    </source>
</evidence>
<evidence type="ECO:0000256" key="7">
    <source>
        <dbReference type="ARBA" id="ARBA00023136"/>
    </source>
</evidence>
<comment type="subcellular location">
    <subcellularLocation>
        <location evidence="1 8">Membrane</location>
        <topology evidence="1 8">Multi-pass membrane protein</topology>
    </subcellularLocation>
</comment>
<feature type="transmembrane region" description="Helical" evidence="8">
    <location>
        <begin position="519"/>
        <end position="536"/>
    </location>
</feature>
<feature type="transmembrane region" description="Helical" evidence="8">
    <location>
        <begin position="165"/>
        <end position="185"/>
    </location>
</feature>
<dbReference type="Pfam" id="PF01384">
    <property type="entry name" value="PHO4"/>
    <property type="match status" value="1"/>
</dbReference>
<feature type="transmembrane region" description="Helical" evidence="8">
    <location>
        <begin position="12"/>
        <end position="31"/>
    </location>
</feature>
<feature type="transmembrane region" description="Helical" evidence="8">
    <location>
        <begin position="197"/>
        <end position="219"/>
    </location>
</feature>
<feature type="transmembrane region" description="Helical" evidence="8">
    <location>
        <begin position="52"/>
        <end position="69"/>
    </location>
</feature>
<feature type="transmembrane region" description="Helical" evidence="8">
    <location>
        <begin position="231"/>
        <end position="255"/>
    </location>
</feature>
<dbReference type="GO" id="GO:0035435">
    <property type="term" value="P:phosphate ion transmembrane transport"/>
    <property type="evidence" value="ECO:0007669"/>
    <property type="project" value="TreeGrafter"/>
</dbReference>
<protein>
    <recommendedName>
        <fullName evidence="8">Phosphate transporter</fullName>
    </recommendedName>
</protein>
<dbReference type="GO" id="GO:0005315">
    <property type="term" value="F:phosphate transmembrane transporter activity"/>
    <property type="evidence" value="ECO:0007669"/>
    <property type="project" value="InterPro"/>
</dbReference>
<feature type="transmembrane region" description="Helical" evidence="8">
    <location>
        <begin position="608"/>
        <end position="629"/>
    </location>
</feature>
<dbReference type="AlphaFoldDB" id="A0A814LNU7"/>
<evidence type="ECO:0000256" key="5">
    <source>
        <dbReference type="ARBA" id="ARBA00022692"/>
    </source>
</evidence>
<name>A0A814LNU7_ADIRI</name>
<accession>A0A814LNU7</accession>
<sequence>MIAVEPYSIDLLWILIIGFIVAFILAFGIGANDVANSFGTSVGSKVLTLRQACILATIFEILGSILIGMKNEIRCMIAGIRYLGAKVSDTIRKGIIDLSTFDNPKELMLGQLSSLIGCCIWLLVATFFNLPVSGTHSIVGATVGFALVARGSSSIQWAVFGKIGASWFISPALAGIISISAFLVIRKFILQQEDHLRIGLAWLPFFYGATIMINAFSIIHSAPPMLHFHKIQLWENAIITVTIGVLVGLFIMIVVKPRLKRSIEETLKKKRELGSRDEKPQLTKTEGRFETYTVTRLENVNTSDKETQIDHISMLKEYDLIRYQQQHPDQFRPYVEMPRIRKDSETLSNSGFSTVSRGRRENERIRYDPVATDNVSVATHRANPASSIIREKTKIYRLPQYSNTNTAPAASVLSENKSLLLASDDDNISTISGNQASSNEDLDEVEDKMPEISTKKKKIDTTNDSLEIATIFKYLQILTAIFGAFAHGGNDVSNAIGPLIGLWLVYVDGVIAAKSTTPLWVLFFGGLGISVGLWVWGRRVIRTIGEDLTKITPSSGFIIEISTAFTVLFASNFSIPISTTHCKVGSVVAIGRVRSKQSVDWSLFRNIIVAWIVTVPVTGGIAAGVMALLRHFAL</sequence>
<dbReference type="GO" id="GO:0016020">
    <property type="term" value="C:membrane"/>
    <property type="evidence" value="ECO:0007669"/>
    <property type="project" value="UniProtKB-SubCell"/>
</dbReference>
<comment type="caution">
    <text evidence="9">The sequence shown here is derived from an EMBL/GenBank/DDBJ whole genome shotgun (WGS) entry which is preliminary data.</text>
</comment>
<feature type="transmembrane region" description="Helical" evidence="8">
    <location>
        <begin position="137"/>
        <end position="159"/>
    </location>
</feature>